<gene>
    <name evidence="2" type="ORF">JOC77_003172</name>
</gene>
<reference evidence="2 3" key="1">
    <citation type="submission" date="2021-01" db="EMBL/GenBank/DDBJ databases">
        <title>Genomic Encyclopedia of Type Strains, Phase IV (KMG-IV): sequencing the most valuable type-strain genomes for metagenomic binning, comparative biology and taxonomic classification.</title>
        <authorList>
            <person name="Goeker M."/>
        </authorList>
    </citation>
    <scope>NUCLEOTIDE SEQUENCE [LARGE SCALE GENOMIC DNA]</scope>
    <source>
        <strain evidence="2 3">DSM 105482</strain>
    </source>
</reference>
<keyword evidence="1" id="KW-0812">Transmembrane</keyword>
<dbReference type="EMBL" id="JAFBFI010000015">
    <property type="protein sequence ID" value="MBM7693728.1"/>
    <property type="molecule type" value="Genomic_DNA"/>
</dbReference>
<accession>A0ABS2QMN5</accession>
<feature type="transmembrane region" description="Helical" evidence="1">
    <location>
        <begin position="94"/>
        <end position="111"/>
    </location>
</feature>
<dbReference type="RefSeq" id="WP_204544667.1">
    <property type="nucleotide sequence ID" value="NZ_JAFBFI010000015.1"/>
</dbReference>
<evidence type="ECO:0000313" key="3">
    <source>
        <dbReference type="Proteomes" id="UP000823486"/>
    </source>
</evidence>
<evidence type="ECO:0000256" key="1">
    <source>
        <dbReference type="SAM" id="Phobius"/>
    </source>
</evidence>
<keyword evidence="1" id="KW-0472">Membrane</keyword>
<feature type="transmembrane region" description="Helical" evidence="1">
    <location>
        <begin position="117"/>
        <end position="141"/>
    </location>
</feature>
<proteinExistence type="predicted"/>
<sequence length="147" mass="16840">MEAKERLIWSIALPGFGQLLNGKYLKGIVFILLEIIINVQSNFNEVIYYSFNGEIGKSIHQANYQWLMFYPCIYFFAMWDAFKDSGGGKEPYSYLPFVFSAYFVTVGIMYSDRIKMFGILLGIVWFPMLCVIPGVGLGLLLKRILTS</sequence>
<comment type="caution">
    <text evidence="2">The sequence shown here is derived from an EMBL/GenBank/DDBJ whole genome shotgun (WGS) entry which is preliminary data.</text>
</comment>
<dbReference type="Proteomes" id="UP000823486">
    <property type="component" value="Unassembled WGS sequence"/>
</dbReference>
<keyword evidence="1" id="KW-1133">Transmembrane helix</keyword>
<keyword evidence="3" id="KW-1185">Reference proteome</keyword>
<evidence type="ECO:0000313" key="2">
    <source>
        <dbReference type="EMBL" id="MBM7693728.1"/>
    </source>
</evidence>
<feature type="transmembrane region" description="Helical" evidence="1">
    <location>
        <begin position="63"/>
        <end position="82"/>
    </location>
</feature>
<organism evidence="2 3">
    <name type="scientific">Peribacillus deserti</name>
    <dbReference type="NCBI Taxonomy" id="673318"/>
    <lineage>
        <taxon>Bacteria</taxon>
        <taxon>Bacillati</taxon>
        <taxon>Bacillota</taxon>
        <taxon>Bacilli</taxon>
        <taxon>Bacillales</taxon>
        <taxon>Bacillaceae</taxon>
        <taxon>Peribacillus</taxon>
    </lineage>
</organism>
<protein>
    <submittedName>
        <fullName evidence="2">Uncharacterized protein</fullName>
    </submittedName>
</protein>
<name>A0ABS2QMN5_9BACI</name>